<dbReference type="OrthoDB" id="5575at2759"/>
<evidence type="ECO:0000256" key="4">
    <source>
        <dbReference type="ARBA" id="ARBA00022801"/>
    </source>
</evidence>
<dbReference type="GO" id="GO:0003676">
    <property type="term" value="F:nucleic acid binding"/>
    <property type="evidence" value="ECO:0007669"/>
    <property type="project" value="InterPro"/>
</dbReference>
<dbReference type="SMART" id="SM00487">
    <property type="entry name" value="DEXDc"/>
    <property type="match status" value="1"/>
</dbReference>
<dbReference type="GO" id="GO:0043138">
    <property type="term" value="F:3'-5' DNA helicase activity"/>
    <property type="evidence" value="ECO:0007669"/>
    <property type="project" value="UniProtKB-EC"/>
</dbReference>
<dbReference type="EC" id="5.6.2.4" evidence="10"/>
<dbReference type="SMART" id="SM00973">
    <property type="entry name" value="Sec63"/>
    <property type="match status" value="1"/>
</dbReference>
<sequence>MGDAGLRGTNTTQDVRFKNKEKMALKGTKFPKEFSEKVDIRKVNLSIMRPWVTKTVTELAGVEDDIVIEFVMELLESKDEPVPDPRKMQISLGGFLTPENAAEFMLRLWKLLLSAQASHGGIPAEFVEAKKQELLRKQDEEAQMQQKMMAAGGRRDQGRPPSRFDRDDRDRVPVPRDRDGRAFPQDRDFGNRGYQDGMIIVEETMVINEDIKIERETNTPIGVVVIVVDHARGILIKAMLTEMSRGSPISILDVDVTSKKTTTRAMREEGLCPVRDQGLGQDRFHAHLLDDLGTTTAPLRRAGAQTGMTLRHHRYRAESPLGRETVRAPGLVPGRRHLPDVDVLTREHEGHRQTPGRGEGRITSAGQGETVTRLLAVQPEITLRRLRLRVAALLGRLLDASEQRKIVIPSIRSAENKRKKDHMGSVVKRWRNREAQIFIDLQSREQFVSLKAHSDSKSAVAVMDLLDEIENAITDDRNEPAAFNCNPIDRYGNSILPQQHHCPVSIQPAPPYALEQPYHRQPESISYDQPIGFHLGSSSSYSQVDSPSPAHGRRNDLPYHAAPTSFPPSYSTAVNEHNPYAFNPAGPVFPSQYPLQRSNVIPPRVQVDLSGSNDTYGYDSGAGLYGCAEEELPEREWGAEGIVVATGDRGAMKQMQSHGIPLKPTTALPDAARRIFDFSTFNAVQSKVFESIYQTDENLVVSAPTGSGKTVIFELAILRAVMNKQFQNGVGRSLCVYMAPLKALCSEKAEEWKVKLKRIGLITAEVTGDTASDKGFLSQIKNADVIITTPEKWDSVTRRTSQKQKILERLALIMLDEVHILNEERGATLETVVARMRTSNREMPVRVVALSATIPNVEDVARWLRPTMASSSAVFEAGGLNPGIERGGANGILRTPMAKVFKFGEDFRPTKLTRIVKGYPLNSDNPFPLLNRIVSELFPLICEHSHGKPTLIFVPTRNLCIKAAGSLARAYQTALESGKRLPWSNHDRSKLSCENKSLEEYSACGIVFHHGGLSIEDRRKIETAFRFGKIMVIVATSTLAVGVNLPARTVILAGTYQWSNLGMTDLSDLDIQQMIGRAGRPQYDTEGTAIIMCSEKNQGKYRDLINSTTTIESCLHEHLVEHINTEIGLRTITCLQEGEEWIKNSFLYIRIQQNPLHYRAILSLAGLEGRQWEKALFRLVEKSVEDLQRREMVEMQNIDGTPEPQKLRNLSATIYGETMSSNCLSFKTMCCILDIPVKSSLEALLHALSNAHEYADLKLRNGEKLFYKKLSQDPEIRYQLPNGASPTTAAHKVFIIVQMTLGNVDIEPYKQDLKQGAGGPALDSYQVFRLAPRICKAMATVALQREDGETLKNALHLTRIMSGKAWPGTSVIFRQIDAIGAKSIKVLGLKGITSFYSLARTDPRKIEMVLNRQTGFGNKIVAAAQMFPVFTVAIKQETQVSFDAVAPVDIHFRVDISVEGSLTEASKKKTQAPQRTVSVLALLSDGTYIAYRKANVKTLRPEDFTILLPAKIQYSHQKFQIIVGLDQVSGCSAQAELKPAVPDGILESPVINGSTKIEEQEETKPQQHDVKIIPSAIEQDDEKDELLSSGAEEPALNAKLSNGNWPCAHVCVDKRACKHKCCKEGTKKRPRPSSKRFLAQTQSNPEAASRGDNDDHKPEICPPASALPTKLQIKEPPSGGEKRRTGVNAIDLCGDSDLSSTENEKEAVNRILGKHQKGNRRKSKRMRLDLMDSDEFDDPVFDKALQHMDIEPKSVAQPTIARKVVGVFNQGSHEHQNFTVGTTGPQMTGSSGLTKTLTSGKKGNRPQPVRRARAKSRSANISGDLQTTARSGEITHSMDCALAETSAVAASSFIPSQPLFLDPNEGMSHVADSDTARDHEPVENHDDLEAYLDLQEYMEDTRVWDDKSNPDPNSAVVAINSDQVAWPHIDGGKAMKALGRQPSSPAPLQSKKNPGQKAAPALTESCSLPSYTKDAALQTGFREVSMYSERASSEDPVAMNRKVEPNPGDTASNDRSYEHEAGADFLEDFDEWLNDSVVQVE</sequence>
<dbReference type="GO" id="GO:0051321">
    <property type="term" value="P:meiotic cell cycle"/>
    <property type="evidence" value="ECO:0007669"/>
    <property type="project" value="UniProtKB-KW"/>
</dbReference>
<dbReference type="SMART" id="SM00311">
    <property type="entry name" value="PWI"/>
    <property type="match status" value="1"/>
</dbReference>
<keyword evidence="5" id="KW-0347">Helicase</keyword>
<evidence type="ECO:0000259" key="13">
    <source>
        <dbReference type="PROSITE" id="PS51025"/>
    </source>
</evidence>
<feature type="compositionally biased region" description="Basic residues" evidence="12">
    <location>
        <begin position="1802"/>
        <end position="1816"/>
    </location>
</feature>
<dbReference type="PANTHER" id="PTHR47835:SF3">
    <property type="entry name" value="HELICASE FOR MEIOSIS 1"/>
    <property type="match status" value="1"/>
</dbReference>
<feature type="region of interest" description="Disordered" evidence="12">
    <location>
        <begin position="1623"/>
        <end position="1687"/>
    </location>
</feature>
<feature type="compositionally biased region" description="Low complexity" evidence="12">
    <location>
        <begin position="1788"/>
        <end position="1801"/>
    </location>
</feature>
<dbReference type="InterPro" id="IPR004179">
    <property type="entry name" value="Sec63-dom"/>
</dbReference>
<keyword evidence="2" id="KW-0507">mRNA processing</keyword>
<feature type="compositionally biased region" description="Polar residues" evidence="12">
    <location>
        <begin position="1817"/>
        <end position="1830"/>
    </location>
</feature>
<dbReference type="SUPFAM" id="SSF52540">
    <property type="entry name" value="P-loop containing nucleoside triphosphate hydrolases"/>
    <property type="match status" value="1"/>
</dbReference>
<evidence type="ECO:0000256" key="10">
    <source>
        <dbReference type="ARBA" id="ARBA00034808"/>
    </source>
</evidence>
<comment type="caution">
    <text evidence="16">The sequence shown here is derived from an EMBL/GenBank/DDBJ whole genome shotgun (WGS) entry which is preliminary data.</text>
</comment>
<feature type="region of interest" description="Disordered" evidence="12">
    <location>
        <begin position="139"/>
        <end position="188"/>
    </location>
</feature>
<dbReference type="InterPro" id="IPR011545">
    <property type="entry name" value="DEAD/DEAH_box_helicase_dom"/>
</dbReference>
<feature type="region of interest" description="Disordered" evidence="12">
    <location>
        <begin position="1934"/>
        <end position="1963"/>
    </location>
</feature>
<feature type="compositionally biased region" description="Basic and acidic residues" evidence="12">
    <location>
        <begin position="153"/>
        <end position="188"/>
    </location>
</feature>
<dbReference type="SUPFAM" id="SSF101233">
    <property type="entry name" value="PWI domain"/>
    <property type="match status" value="1"/>
</dbReference>
<dbReference type="Gene3D" id="1.10.3380.10">
    <property type="entry name" value="Sec63 N-terminal domain-like domain"/>
    <property type="match status" value="1"/>
</dbReference>
<evidence type="ECO:0000256" key="5">
    <source>
        <dbReference type="ARBA" id="ARBA00022806"/>
    </source>
</evidence>
<reference evidence="16" key="1">
    <citation type="submission" date="2020-07" db="EMBL/GenBank/DDBJ databases">
        <title>Draft Genome Sequence of a Deep-Sea Yeast, Naganishia (Cryptococcus) liquefaciens strain N6.</title>
        <authorList>
            <person name="Han Y.W."/>
            <person name="Kajitani R."/>
            <person name="Morimoto H."/>
            <person name="Parhat M."/>
            <person name="Tsubouchi H."/>
            <person name="Bakenova O."/>
            <person name="Ogata M."/>
            <person name="Argunhan B."/>
            <person name="Aoki R."/>
            <person name="Kajiwara S."/>
            <person name="Itoh T."/>
            <person name="Iwasaki H."/>
        </authorList>
    </citation>
    <scope>NUCLEOTIDE SEQUENCE</scope>
    <source>
        <strain evidence="16">N6</strain>
    </source>
</reference>
<dbReference type="EMBL" id="BLZA01000007">
    <property type="protein sequence ID" value="GHJ84263.1"/>
    <property type="molecule type" value="Genomic_DNA"/>
</dbReference>
<dbReference type="Pfam" id="PF01480">
    <property type="entry name" value="PWI"/>
    <property type="match status" value="1"/>
</dbReference>
<keyword evidence="4" id="KW-0378">Hydrolase</keyword>
<keyword evidence="7" id="KW-0413">Isomerase</keyword>
<evidence type="ECO:0000256" key="7">
    <source>
        <dbReference type="ARBA" id="ARBA00023235"/>
    </source>
</evidence>
<evidence type="ECO:0000313" key="16">
    <source>
        <dbReference type="EMBL" id="GHJ84263.1"/>
    </source>
</evidence>
<dbReference type="PROSITE" id="PS51194">
    <property type="entry name" value="HELICASE_CTER"/>
    <property type="match status" value="1"/>
</dbReference>
<dbReference type="Gene3D" id="1.10.10.10">
    <property type="entry name" value="Winged helix-like DNA-binding domain superfamily/Winged helix DNA-binding domain"/>
    <property type="match status" value="1"/>
</dbReference>
<dbReference type="InterPro" id="IPR014001">
    <property type="entry name" value="Helicase_ATP-bd"/>
</dbReference>
<dbReference type="Pfam" id="PF00270">
    <property type="entry name" value="DEAD"/>
    <property type="match status" value="1"/>
</dbReference>
<evidence type="ECO:0000313" key="17">
    <source>
        <dbReference type="Proteomes" id="UP000620104"/>
    </source>
</evidence>
<evidence type="ECO:0000256" key="11">
    <source>
        <dbReference type="ARBA" id="ARBA00048988"/>
    </source>
</evidence>
<dbReference type="Gene3D" id="1.20.1390.10">
    <property type="entry name" value="PWI domain"/>
    <property type="match status" value="1"/>
</dbReference>
<evidence type="ECO:0000256" key="2">
    <source>
        <dbReference type="ARBA" id="ARBA00022664"/>
    </source>
</evidence>
<comment type="similarity">
    <text evidence="1">Belongs to the helicase family. SKI2 subfamily.</text>
</comment>
<dbReference type="SUPFAM" id="SSF158702">
    <property type="entry name" value="Sec63 N-terminal domain-like"/>
    <property type="match status" value="1"/>
</dbReference>
<dbReference type="Gene3D" id="3.40.50.300">
    <property type="entry name" value="P-loop containing nucleotide triphosphate hydrolases"/>
    <property type="match status" value="2"/>
</dbReference>
<feature type="region of interest" description="Disordered" evidence="12">
    <location>
        <begin position="538"/>
        <end position="561"/>
    </location>
</feature>
<dbReference type="InterPro" id="IPR002483">
    <property type="entry name" value="PWI_dom"/>
</dbReference>
<dbReference type="InterPro" id="IPR036388">
    <property type="entry name" value="WH-like_DNA-bd_sf"/>
</dbReference>
<feature type="domain" description="PWI" evidence="13">
    <location>
        <begin position="27"/>
        <end position="129"/>
    </location>
</feature>
<evidence type="ECO:0000256" key="12">
    <source>
        <dbReference type="SAM" id="MobiDB-lite"/>
    </source>
</evidence>
<dbReference type="InterPro" id="IPR057842">
    <property type="entry name" value="WH_MER3"/>
</dbReference>
<keyword evidence="8" id="KW-0469">Meiosis</keyword>
<feature type="compositionally biased region" description="Polar residues" evidence="12">
    <location>
        <begin position="1941"/>
        <end position="1953"/>
    </location>
</feature>
<dbReference type="InterPro" id="IPR052247">
    <property type="entry name" value="Meiotic_Crossover_Helicase"/>
</dbReference>
<dbReference type="InterPro" id="IPR036483">
    <property type="entry name" value="PWI_dom_sf"/>
</dbReference>
<feature type="domain" description="Helicase ATP-binding" evidence="14">
    <location>
        <begin position="690"/>
        <end position="872"/>
    </location>
</feature>
<evidence type="ECO:0000256" key="3">
    <source>
        <dbReference type="ARBA" id="ARBA00022741"/>
    </source>
</evidence>
<dbReference type="PROSITE" id="PS51192">
    <property type="entry name" value="HELICASE_ATP_BIND_1"/>
    <property type="match status" value="1"/>
</dbReference>
<dbReference type="GO" id="GO:0005524">
    <property type="term" value="F:ATP binding"/>
    <property type="evidence" value="ECO:0007669"/>
    <property type="project" value="UniProtKB-KW"/>
</dbReference>
<comment type="catalytic activity">
    <reaction evidence="11">
        <text>ATP + H2O = ADP + phosphate + H(+)</text>
        <dbReference type="Rhea" id="RHEA:13065"/>
        <dbReference type="ChEBI" id="CHEBI:15377"/>
        <dbReference type="ChEBI" id="CHEBI:15378"/>
        <dbReference type="ChEBI" id="CHEBI:30616"/>
        <dbReference type="ChEBI" id="CHEBI:43474"/>
        <dbReference type="ChEBI" id="CHEBI:456216"/>
        <dbReference type="EC" id="5.6.2.4"/>
    </reaction>
</comment>
<name>A0A8H3YCJ8_9TREE</name>
<dbReference type="Proteomes" id="UP000620104">
    <property type="component" value="Unassembled WGS sequence"/>
</dbReference>
<keyword evidence="17" id="KW-1185">Reference proteome</keyword>
<feature type="compositionally biased region" description="Basic and acidic residues" evidence="12">
    <location>
        <begin position="1649"/>
        <end position="1659"/>
    </location>
</feature>
<keyword evidence="3" id="KW-0547">Nucleotide-binding</keyword>
<dbReference type="PANTHER" id="PTHR47835">
    <property type="entry name" value="HFM1, ATP DEPENDENT DNA HELICASE HOMOLOG"/>
    <property type="match status" value="1"/>
</dbReference>
<dbReference type="Pfam" id="PF00271">
    <property type="entry name" value="Helicase_C"/>
    <property type="match status" value="1"/>
</dbReference>
<evidence type="ECO:0000256" key="9">
    <source>
        <dbReference type="ARBA" id="ARBA00034617"/>
    </source>
</evidence>
<evidence type="ECO:0000256" key="6">
    <source>
        <dbReference type="ARBA" id="ARBA00022840"/>
    </source>
</evidence>
<feature type="domain" description="Helicase C-terminal" evidence="15">
    <location>
        <begin position="933"/>
        <end position="1127"/>
    </location>
</feature>
<organism evidence="16 17">
    <name type="scientific">Naganishia liquefaciens</name>
    <dbReference type="NCBI Taxonomy" id="104408"/>
    <lineage>
        <taxon>Eukaryota</taxon>
        <taxon>Fungi</taxon>
        <taxon>Dikarya</taxon>
        <taxon>Basidiomycota</taxon>
        <taxon>Agaricomycotina</taxon>
        <taxon>Tremellomycetes</taxon>
        <taxon>Filobasidiales</taxon>
        <taxon>Filobasidiaceae</taxon>
        <taxon>Naganishia</taxon>
    </lineage>
</organism>
<dbReference type="Pfam" id="PF02889">
    <property type="entry name" value="Sec63"/>
    <property type="match status" value="1"/>
</dbReference>
<dbReference type="FunFam" id="1.10.10.10:FF:000012">
    <property type="entry name" value="U5 small nuclear ribonucleoprotein helicase"/>
    <property type="match status" value="1"/>
</dbReference>
<dbReference type="SMART" id="SM00490">
    <property type="entry name" value="HELICc"/>
    <property type="match status" value="1"/>
</dbReference>
<feature type="region of interest" description="Disordered" evidence="12">
    <location>
        <begin position="1775"/>
        <end position="1832"/>
    </location>
</feature>
<gene>
    <name evidence="16" type="ORF">NliqN6_0665</name>
</gene>
<dbReference type="GO" id="GO:0006397">
    <property type="term" value="P:mRNA processing"/>
    <property type="evidence" value="ECO:0007669"/>
    <property type="project" value="UniProtKB-KW"/>
</dbReference>
<evidence type="ECO:0000256" key="8">
    <source>
        <dbReference type="ARBA" id="ARBA00023254"/>
    </source>
</evidence>
<comment type="catalytic activity">
    <reaction evidence="9">
        <text>Couples ATP hydrolysis with the unwinding of duplex DNA by translocating in the 3'-5' direction.</text>
        <dbReference type="EC" id="5.6.2.4"/>
    </reaction>
</comment>
<dbReference type="CDD" id="cd18795">
    <property type="entry name" value="SF2_C_Ski2"/>
    <property type="match status" value="1"/>
</dbReference>
<dbReference type="GO" id="GO:0016787">
    <property type="term" value="F:hydrolase activity"/>
    <property type="evidence" value="ECO:0007669"/>
    <property type="project" value="UniProtKB-KW"/>
</dbReference>
<feature type="compositionally biased region" description="Polar residues" evidence="12">
    <location>
        <begin position="1777"/>
        <end position="1787"/>
    </location>
</feature>
<keyword evidence="6" id="KW-0067">ATP-binding</keyword>
<feature type="compositionally biased region" description="Low complexity" evidence="12">
    <location>
        <begin position="538"/>
        <end position="548"/>
    </location>
</feature>
<protein>
    <recommendedName>
        <fullName evidence="10">DNA 3'-5' helicase</fullName>
        <ecNumber evidence="10">5.6.2.4</ecNumber>
    </recommendedName>
</protein>
<accession>A0A8H3YCJ8</accession>
<evidence type="ECO:0000259" key="14">
    <source>
        <dbReference type="PROSITE" id="PS51192"/>
    </source>
</evidence>
<dbReference type="InterPro" id="IPR027417">
    <property type="entry name" value="P-loop_NTPase"/>
</dbReference>
<dbReference type="PROSITE" id="PS51025">
    <property type="entry name" value="PWI"/>
    <property type="match status" value="1"/>
</dbReference>
<dbReference type="Pfam" id="PF23445">
    <property type="entry name" value="WHD_SNRNP200"/>
    <property type="match status" value="1"/>
</dbReference>
<feature type="region of interest" description="Disordered" evidence="12">
    <location>
        <begin position="1987"/>
        <end position="2023"/>
    </location>
</feature>
<evidence type="ECO:0000256" key="1">
    <source>
        <dbReference type="ARBA" id="ARBA00010140"/>
    </source>
</evidence>
<proteinExistence type="inferred from homology"/>
<dbReference type="InterPro" id="IPR001650">
    <property type="entry name" value="Helicase_C-like"/>
</dbReference>
<evidence type="ECO:0000259" key="15">
    <source>
        <dbReference type="PROSITE" id="PS51194"/>
    </source>
</evidence>